<dbReference type="AlphaFoldDB" id="A0A438JER8"/>
<dbReference type="PANTHER" id="PTHR36617">
    <property type="entry name" value="PROTEIN, PUTATIVE-RELATED"/>
    <property type="match status" value="1"/>
</dbReference>
<gene>
    <name evidence="1" type="ORF">CK203_022570</name>
</gene>
<sequence length="187" mass="21616">MAFVLLRPTTATVSFPLKLKHPTSKSRKMAIKIINSSSNTTSTGNNGNRKLPILLFDIMDTIVRDPFYHDVPAFFRYSLFNSFYFLVIVGKYGQEDEGWCTDGVRERYGVGVWKAIRNGWEDLKVRMRFKVGSRNKVKFWKDRWCGDVPLRDAFSNLFSIASSKDARVDDAWDGGSWNPRFIRQLND</sequence>
<name>A0A438JER8_VITVI</name>
<proteinExistence type="predicted"/>
<evidence type="ECO:0000313" key="2">
    <source>
        <dbReference type="Proteomes" id="UP000288805"/>
    </source>
</evidence>
<comment type="caution">
    <text evidence="1">The sequence shown here is derived from an EMBL/GenBank/DDBJ whole genome shotgun (WGS) entry which is preliminary data.</text>
</comment>
<accession>A0A438JER8</accession>
<organism evidence="1 2">
    <name type="scientific">Vitis vinifera</name>
    <name type="common">Grape</name>
    <dbReference type="NCBI Taxonomy" id="29760"/>
    <lineage>
        <taxon>Eukaryota</taxon>
        <taxon>Viridiplantae</taxon>
        <taxon>Streptophyta</taxon>
        <taxon>Embryophyta</taxon>
        <taxon>Tracheophyta</taxon>
        <taxon>Spermatophyta</taxon>
        <taxon>Magnoliopsida</taxon>
        <taxon>eudicotyledons</taxon>
        <taxon>Gunneridae</taxon>
        <taxon>Pentapetalae</taxon>
        <taxon>rosids</taxon>
        <taxon>Vitales</taxon>
        <taxon>Vitaceae</taxon>
        <taxon>Viteae</taxon>
        <taxon>Vitis</taxon>
    </lineage>
</organism>
<evidence type="ECO:0000313" key="1">
    <source>
        <dbReference type="EMBL" id="RVX07440.1"/>
    </source>
</evidence>
<dbReference type="Proteomes" id="UP000288805">
    <property type="component" value="Unassembled WGS sequence"/>
</dbReference>
<protein>
    <submittedName>
        <fullName evidence="1">Uncharacterized protein</fullName>
    </submittedName>
</protein>
<dbReference type="PANTHER" id="PTHR36617:SF16">
    <property type="entry name" value="OS04G0516500 PROTEIN"/>
    <property type="match status" value="1"/>
</dbReference>
<reference evidence="1 2" key="1">
    <citation type="journal article" date="2018" name="PLoS Genet.">
        <title>Population sequencing reveals clonal diversity and ancestral inbreeding in the grapevine cultivar Chardonnay.</title>
        <authorList>
            <person name="Roach M.J."/>
            <person name="Johnson D.L."/>
            <person name="Bohlmann J."/>
            <person name="van Vuuren H.J."/>
            <person name="Jones S.J."/>
            <person name="Pretorius I.S."/>
            <person name="Schmidt S.A."/>
            <person name="Borneman A.R."/>
        </authorList>
    </citation>
    <scope>NUCLEOTIDE SEQUENCE [LARGE SCALE GENOMIC DNA]</scope>
    <source>
        <strain evidence="2">cv. Chardonnay</strain>
        <tissue evidence="1">Leaf</tissue>
    </source>
</reference>
<dbReference type="EMBL" id="QGNW01000046">
    <property type="protein sequence ID" value="RVX07440.1"/>
    <property type="molecule type" value="Genomic_DNA"/>
</dbReference>